<dbReference type="GeneID" id="40333480"/>
<proteinExistence type="predicted"/>
<sequence length="313" mass="33639">MLWALSQPLGASGHTPFDEDASGEAAAQVTGHPLGPQTKNSAALRRAHLKGDEGSPADILGVAPRTTKGSAMLASHTYHRGGPVEQSGRRTVGALWGTDSTQPMQGRRGRGLCAPKLLDGGLPTQKSTQGWSVATVNHPSIEAIQRYHQSLPAASRSRVRRIARVPVGYYRATHADGGMTNQPVGFRLRVEDGAGSNRKESLASHGILDEAMGSSVASLHGHCLLRHNEKHSGLVQTEALSVSERYGLSWCPLLSPLILEVDICLRRQRLGGLSEIWAASPTAIDMVLERAGFNAAQRRTITWELQRMIAFST</sequence>
<accession>A0A422MV41</accession>
<reference evidence="2 3" key="1">
    <citation type="journal article" date="2018" name="BMC Genomics">
        <title>Genomic comparison of Trypanosoma conorhini and Trypanosoma rangeli to Trypanosoma cruzi strains of high and low virulence.</title>
        <authorList>
            <person name="Bradwell K.R."/>
            <person name="Koparde V.N."/>
            <person name="Matveyev A.V."/>
            <person name="Serrano M.G."/>
            <person name="Alves J.M."/>
            <person name="Parikh H."/>
            <person name="Huang B."/>
            <person name="Lee V."/>
            <person name="Espinosa-Alvarez O."/>
            <person name="Ortiz P.A."/>
            <person name="Costa-Martins A.G."/>
            <person name="Teixeira M.M."/>
            <person name="Buck G.A."/>
        </authorList>
    </citation>
    <scope>NUCLEOTIDE SEQUENCE [LARGE SCALE GENOMIC DNA]</scope>
    <source>
        <strain evidence="2 3">AM80</strain>
    </source>
</reference>
<comment type="caution">
    <text evidence="2">The sequence shown here is derived from an EMBL/GenBank/DDBJ whole genome shotgun (WGS) entry which is preliminary data.</text>
</comment>
<evidence type="ECO:0000313" key="3">
    <source>
        <dbReference type="Proteomes" id="UP000283634"/>
    </source>
</evidence>
<dbReference type="RefSeq" id="XP_029233960.1">
    <property type="nucleotide sequence ID" value="XM_029386225.1"/>
</dbReference>
<name>A0A422MV41_TRYRA</name>
<evidence type="ECO:0000256" key="1">
    <source>
        <dbReference type="SAM" id="MobiDB-lite"/>
    </source>
</evidence>
<dbReference type="AlphaFoldDB" id="A0A422MV41"/>
<dbReference type="OrthoDB" id="10536472at2759"/>
<protein>
    <submittedName>
        <fullName evidence="2">Uncharacterized protein</fullName>
    </submittedName>
</protein>
<dbReference type="EMBL" id="MKGL01000601">
    <property type="protein sequence ID" value="RNE97104.1"/>
    <property type="molecule type" value="Genomic_DNA"/>
</dbReference>
<gene>
    <name evidence="2" type="ORF">TraAM80_09547</name>
</gene>
<feature type="region of interest" description="Disordered" evidence="1">
    <location>
        <begin position="1"/>
        <end position="41"/>
    </location>
</feature>
<dbReference type="Proteomes" id="UP000283634">
    <property type="component" value="Unassembled WGS sequence"/>
</dbReference>
<evidence type="ECO:0000313" key="2">
    <source>
        <dbReference type="EMBL" id="RNE97104.1"/>
    </source>
</evidence>
<organism evidence="2 3">
    <name type="scientific">Trypanosoma rangeli</name>
    <dbReference type="NCBI Taxonomy" id="5698"/>
    <lineage>
        <taxon>Eukaryota</taxon>
        <taxon>Discoba</taxon>
        <taxon>Euglenozoa</taxon>
        <taxon>Kinetoplastea</taxon>
        <taxon>Metakinetoplastina</taxon>
        <taxon>Trypanosomatida</taxon>
        <taxon>Trypanosomatidae</taxon>
        <taxon>Trypanosoma</taxon>
        <taxon>Herpetosoma</taxon>
    </lineage>
</organism>
<keyword evidence="3" id="KW-1185">Reference proteome</keyword>